<dbReference type="AlphaFoldDB" id="A0A5C1YPP9"/>
<dbReference type="Proteomes" id="UP000324536">
    <property type="component" value="Chromosome"/>
</dbReference>
<evidence type="ECO:0000313" key="2">
    <source>
        <dbReference type="Proteomes" id="UP000324536"/>
    </source>
</evidence>
<gene>
    <name evidence="1" type="ORF">FLP30_11865</name>
</gene>
<accession>A0A5C1YPP9</accession>
<dbReference type="KEGG" id="acek:FLP30_11865"/>
<organism evidence="1 2">
    <name type="scientific">Acetobacter vaccinii</name>
    <dbReference type="NCBI Taxonomy" id="2592655"/>
    <lineage>
        <taxon>Bacteria</taxon>
        <taxon>Pseudomonadati</taxon>
        <taxon>Pseudomonadota</taxon>
        <taxon>Alphaproteobacteria</taxon>
        <taxon>Acetobacterales</taxon>
        <taxon>Acetobacteraceae</taxon>
        <taxon>Acetobacter</taxon>
    </lineage>
</organism>
<reference evidence="1 2" key="1">
    <citation type="submission" date="2019-09" db="EMBL/GenBank/DDBJ databases">
        <title>Genome sequencing of strain KACC 21233.</title>
        <authorList>
            <person name="Heo J."/>
            <person name="Kim S.-J."/>
            <person name="Kim J.-S."/>
            <person name="Hong S.-B."/>
            <person name="Kwon S.-W."/>
        </authorList>
    </citation>
    <scope>NUCLEOTIDE SEQUENCE [LARGE SCALE GENOMIC DNA]</scope>
    <source>
        <strain evidence="1 2">KACC 21233</strain>
    </source>
</reference>
<name>A0A5C1YPP9_9PROT</name>
<protein>
    <submittedName>
        <fullName evidence="1">Uncharacterized protein</fullName>
    </submittedName>
</protein>
<sequence>MSRIVSRSGYSNQVRSDWMRRFSFIRHAAICIGLGAGFVALQPQAHAERVISDLEATKLTFAALTATPPVHHFSPSRHQVASGRLHTKVAHAAPAHAIVHLVSYHKTSHAMVHGSSHHHRT</sequence>
<keyword evidence="2" id="KW-1185">Reference proteome</keyword>
<evidence type="ECO:0000313" key="1">
    <source>
        <dbReference type="EMBL" id="QEO18324.1"/>
    </source>
</evidence>
<dbReference type="RefSeq" id="WP_149279986.1">
    <property type="nucleotide sequence ID" value="NZ_CP043506.1"/>
</dbReference>
<proteinExistence type="predicted"/>
<dbReference type="EMBL" id="CP043506">
    <property type="protein sequence ID" value="QEO18324.1"/>
    <property type="molecule type" value="Genomic_DNA"/>
</dbReference>